<name>A0A934VDW5_9BACT</name>
<reference evidence="2" key="1">
    <citation type="submission" date="2021-01" db="EMBL/GenBank/DDBJ databases">
        <title>Modified the classification status of verrucomicrobia.</title>
        <authorList>
            <person name="Feng X."/>
        </authorList>
    </citation>
    <scope>NUCLEOTIDE SEQUENCE</scope>
    <source>
        <strain evidence="2">JCM 18052</strain>
    </source>
</reference>
<evidence type="ECO:0000313" key="2">
    <source>
        <dbReference type="EMBL" id="MBK1818451.1"/>
    </source>
</evidence>
<sequence>MKFPIRSSSLAVIVALCCVSCSDPALVEKREKQKAEIARLKGELALITEKLKSLPPDVSEQLAEAKKLSEKQTGEVTALETEIAALETKKKSLQAEFDTYKLKYQVK</sequence>
<keyword evidence="1" id="KW-0175">Coiled coil</keyword>
<proteinExistence type="predicted"/>
<dbReference type="Proteomes" id="UP000600139">
    <property type="component" value="Unassembled WGS sequence"/>
</dbReference>
<accession>A0A934VDW5</accession>
<feature type="coiled-coil region" evidence="1">
    <location>
        <begin position="30"/>
        <end position="103"/>
    </location>
</feature>
<dbReference type="AlphaFoldDB" id="A0A934VDW5"/>
<dbReference type="EMBL" id="JAENIK010000013">
    <property type="protein sequence ID" value="MBK1818451.1"/>
    <property type="molecule type" value="Genomic_DNA"/>
</dbReference>
<keyword evidence="3" id="KW-1185">Reference proteome</keyword>
<evidence type="ECO:0000256" key="1">
    <source>
        <dbReference type="SAM" id="Coils"/>
    </source>
</evidence>
<comment type="caution">
    <text evidence="2">The sequence shown here is derived from an EMBL/GenBank/DDBJ whole genome shotgun (WGS) entry which is preliminary data.</text>
</comment>
<organism evidence="2 3">
    <name type="scientific">Luteolibacter yonseiensis</name>
    <dbReference type="NCBI Taxonomy" id="1144680"/>
    <lineage>
        <taxon>Bacteria</taxon>
        <taxon>Pseudomonadati</taxon>
        <taxon>Verrucomicrobiota</taxon>
        <taxon>Verrucomicrobiia</taxon>
        <taxon>Verrucomicrobiales</taxon>
        <taxon>Verrucomicrobiaceae</taxon>
        <taxon>Luteolibacter</taxon>
    </lineage>
</organism>
<protein>
    <submittedName>
        <fullName evidence="2">Uncharacterized protein</fullName>
    </submittedName>
</protein>
<dbReference type="RefSeq" id="WP_200353396.1">
    <property type="nucleotide sequence ID" value="NZ_BAABHZ010000002.1"/>
</dbReference>
<gene>
    <name evidence="2" type="ORF">JIN84_22725</name>
</gene>
<evidence type="ECO:0000313" key="3">
    <source>
        <dbReference type="Proteomes" id="UP000600139"/>
    </source>
</evidence>